<name>A0A0C1QWJ3_9CLOT</name>
<dbReference type="AlphaFoldDB" id="A0A0C1QWJ3"/>
<accession>A0A0C1QWJ3</accession>
<evidence type="ECO:0000313" key="2">
    <source>
        <dbReference type="Proteomes" id="UP000031366"/>
    </source>
</evidence>
<evidence type="ECO:0000313" key="1">
    <source>
        <dbReference type="EMBL" id="KIE45357.1"/>
    </source>
</evidence>
<dbReference type="OrthoDB" id="9778326at2"/>
<organism evidence="1 2">
    <name type="scientific">Clostridium argentinense CDC 2741</name>
    <dbReference type="NCBI Taxonomy" id="1418104"/>
    <lineage>
        <taxon>Bacteria</taxon>
        <taxon>Bacillati</taxon>
        <taxon>Bacillota</taxon>
        <taxon>Clostridia</taxon>
        <taxon>Eubacteriales</taxon>
        <taxon>Clostridiaceae</taxon>
        <taxon>Clostridium</taxon>
    </lineage>
</organism>
<dbReference type="Proteomes" id="UP000031366">
    <property type="component" value="Unassembled WGS sequence"/>
</dbReference>
<dbReference type="RefSeq" id="WP_039635297.1">
    <property type="nucleotide sequence ID" value="NZ_AYSO01000019.1"/>
</dbReference>
<comment type="caution">
    <text evidence="1">The sequence shown here is derived from an EMBL/GenBank/DDBJ whole genome shotgun (WGS) entry which is preliminary data.</text>
</comment>
<sequence>MESLDKLFDDDWQGDRYTNDNLKECEQCGKLCSSEDLCKIDGFFGKFITVCPQCAVDMDSSIYMCFNDSDDITYDETDFDSYD</sequence>
<dbReference type="EMBL" id="AYSO01000019">
    <property type="protein sequence ID" value="KIE45357.1"/>
    <property type="molecule type" value="Genomic_DNA"/>
</dbReference>
<keyword evidence="2" id="KW-1185">Reference proteome</keyword>
<reference evidence="1 2" key="1">
    <citation type="journal article" date="2015" name="Infect. Genet. Evol.">
        <title>Genomic sequences of six botulinum neurotoxin-producing strains representing three clostridial species illustrate the mobility and diversity of botulinum neurotoxin genes.</title>
        <authorList>
            <person name="Smith T.J."/>
            <person name="Hill K.K."/>
            <person name="Xie G."/>
            <person name="Foley B.T."/>
            <person name="Williamson C.H."/>
            <person name="Foster J.T."/>
            <person name="Johnson S.L."/>
            <person name="Chertkov O."/>
            <person name="Teshima H."/>
            <person name="Gibbons H.S."/>
            <person name="Johnsky L.A."/>
            <person name="Karavis M.A."/>
            <person name="Smith L.A."/>
        </authorList>
    </citation>
    <scope>NUCLEOTIDE SEQUENCE [LARGE SCALE GENOMIC DNA]</scope>
    <source>
        <strain evidence="1 2">CDC 2741</strain>
    </source>
</reference>
<gene>
    <name evidence="1" type="ORF">U732_2696</name>
</gene>
<proteinExistence type="predicted"/>
<protein>
    <submittedName>
        <fullName evidence="1">Uncharacterized protein</fullName>
    </submittedName>
</protein>